<dbReference type="FunFam" id="3.40.50.460:FF:000002">
    <property type="entry name" value="ATP-dependent 6-phosphofructokinase"/>
    <property type="match status" value="1"/>
</dbReference>
<proteinExistence type="inferred from homology"/>
<gene>
    <name evidence="14" type="primary">pfkA</name>
    <name evidence="16" type="ORF">DES35_102179</name>
</gene>
<dbReference type="GO" id="GO:0005945">
    <property type="term" value="C:6-phosphofructokinase complex"/>
    <property type="evidence" value="ECO:0007669"/>
    <property type="project" value="TreeGrafter"/>
</dbReference>
<evidence type="ECO:0000256" key="2">
    <source>
        <dbReference type="ARBA" id="ARBA00004496"/>
    </source>
</evidence>
<dbReference type="EMBL" id="QPJS01000002">
    <property type="protein sequence ID" value="RCX03726.1"/>
    <property type="molecule type" value="Genomic_DNA"/>
</dbReference>
<comment type="activity regulation">
    <text evidence="14">Allosterically activated by ADP and other diphosphonucleosides, and allosterically inhibited by phosphoenolpyruvate.</text>
</comment>
<dbReference type="PANTHER" id="PTHR13697:SF4">
    <property type="entry name" value="ATP-DEPENDENT 6-PHOSPHOFRUCTOKINASE"/>
    <property type="match status" value="1"/>
</dbReference>
<feature type="binding site" description="in other chain" evidence="14">
    <location>
        <begin position="130"/>
        <end position="132"/>
    </location>
    <ligand>
        <name>substrate</name>
        <note>ligand shared between dimeric partners</note>
    </ligand>
</feature>
<feature type="binding site" evidence="14">
    <location>
        <position position="107"/>
    </location>
    <ligand>
        <name>Mg(2+)</name>
        <dbReference type="ChEBI" id="CHEBI:18420"/>
        <note>catalytic</note>
    </ligand>
</feature>
<dbReference type="PRINTS" id="PR00476">
    <property type="entry name" value="PHFRCTKINASE"/>
</dbReference>
<keyword evidence="8 14" id="KW-0547">Nucleotide-binding</keyword>
<dbReference type="InterPro" id="IPR012003">
    <property type="entry name" value="ATP_PFK_prok-type"/>
</dbReference>
<comment type="function">
    <text evidence="14">Catalyzes the phosphorylation of D-fructose 6-phosphate to fructose 1,6-bisphosphate by ATP, the first committing step of glycolysis.</text>
</comment>
<evidence type="ECO:0000256" key="13">
    <source>
        <dbReference type="ARBA" id="ARBA00048070"/>
    </source>
</evidence>
<dbReference type="GO" id="GO:0046872">
    <property type="term" value="F:metal ion binding"/>
    <property type="evidence" value="ECO:0007669"/>
    <property type="project" value="UniProtKB-KW"/>
</dbReference>
<protein>
    <recommendedName>
        <fullName evidence="14">ATP-dependent 6-phosphofructokinase</fullName>
        <shortName evidence="14">ATP-PFK</shortName>
        <shortName evidence="14">Phosphofructokinase</shortName>
        <ecNumber evidence="14">2.7.1.11</ecNumber>
    </recommendedName>
    <alternativeName>
        <fullName evidence="14">Phosphohexokinase</fullName>
    </alternativeName>
</protein>
<evidence type="ECO:0000256" key="9">
    <source>
        <dbReference type="ARBA" id="ARBA00022777"/>
    </source>
</evidence>
<dbReference type="Gene3D" id="3.40.50.450">
    <property type="match status" value="1"/>
</dbReference>
<dbReference type="EC" id="2.7.1.11" evidence="14"/>
<keyword evidence="12 14" id="KW-0324">Glycolysis</keyword>
<dbReference type="UniPathway" id="UPA00109">
    <property type="reaction ID" value="UER00182"/>
</dbReference>
<dbReference type="PROSITE" id="PS00433">
    <property type="entry name" value="PHOSPHOFRUCTOKINASE"/>
    <property type="match status" value="1"/>
</dbReference>
<feature type="binding site" description="in other chain" evidence="14">
    <location>
        <begin position="257"/>
        <end position="260"/>
    </location>
    <ligand>
        <name>substrate</name>
        <note>ligand shared between dimeric partners</note>
    </ligand>
</feature>
<dbReference type="RefSeq" id="WP_114366107.1">
    <property type="nucleotide sequence ID" value="NZ_BHZF01000002.1"/>
</dbReference>
<comment type="subunit">
    <text evidence="14">Homotetramer.</text>
</comment>
<feature type="binding site" description="in other chain" evidence="14">
    <location>
        <position position="159"/>
    </location>
    <ligand>
        <name>ADP</name>
        <dbReference type="ChEBI" id="CHEBI:456216"/>
        <note>allosteric activator; ligand shared between dimeric partners</note>
    </ligand>
</feature>
<dbReference type="InterPro" id="IPR035966">
    <property type="entry name" value="PKF_sf"/>
</dbReference>
<feature type="binding site" evidence="14">
    <location>
        <position position="251"/>
    </location>
    <ligand>
        <name>substrate</name>
        <note>ligand shared between dimeric partners</note>
    </ligand>
</feature>
<dbReference type="GO" id="GO:0030388">
    <property type="term" value="P:fructose 1,6-bisphosphate metabolic process"/>
    <property type="evidence" value="ECO:0007669"/>
    <property type="project" value="TreeGrafter"/>
</dbReference>
<keyword evidence="7 14" id="KW-0479">Metal-binding</keyword>
<evidence type="ECO:0000313" key="17">
    <source>
        <dbReference type="Proteomes" id="UP000253517"/>
    </source>
</evidence>
<evidence type="ECO:0000256" key="10">
    <source>
        <dbReference type="ARBA" id="ARBA00022840"/>
    </source>
</evidence>
<organism evidence="16 17">
    <name type="scientific">Schleiferia thermophila</name>
    <dbReference type="NCBI Taxonomy" id="884107"/>
    <lineage>
        <taxon>Bacteria</taxon>
        <taxon>Pseudomonadati</taxon>
        <taxon>Bacteroidota</taxon>
        <taxon>Flavobacteriia</taxon>
        <taxon>Flavobacteriales</taxon>
        <taxon>Schleiferiaceae</taxon>
        <taxon>Schleiferia</taxon>
    </lineage>
</organism>
<feature type="binding site" evidence="14">
    <location>
        <position position="15"/>
    </location>
    <ligand>
        <name>ATP</name>
        <dbReference type="ChEBI" id="CHEBI:30616"/>
    </ligand>
</feature>
<comment type="cofactor">
    <cofactor evidence="1 14">
        <name>Mg(2+)</name>
        <dbReference type="ChEBI" id="CHEBI:18420"/>
    </cofactor>
</comment>
<feature type="binding site" evidence="14">
    <location>
        <begin position="25"/>
        <end position="29"/>
    </location>
    <ligand>
        <name>ADP</name>
        <dbReference type="ChEBI" id="CHEBI:456216"/>
        <note>allosteric activator; ligand shared between dimeric partners</note>
    </ligand>
</feature>
<dbReference type="GO" id="GO:0048029">
    <property type="term" value="F:monosaccharide binding"/>
    <property type="evidence" value="ECO:0007669"/>
    <property type="project" value="TreeGrafter"/>
</dbReference>
<feature type="binding site" description="in other chain" evidence="14">
    <location>
        <position position="227"/>
    </location>
    <ligand>
        <name>substrate</name>
        <note>ligand shared between dimeric partners</note>
    </ligand>
</feature>
<dbReference type="NCBIfam" id="TIGR02482">
    <property type="entry name" value="PFKA_ATP"/>
    <property type="match status" value="1"/>
</dbReference>
<comment type="caution">
    <text evidence="14">Lacks conserved residue(s) required for the propagation of feature annotation.</text>
</comment>
<dbReference type="NCBIfam" id="NF002872">
    <property type="entry name" value="PRK03202.1"/>
    <property type="match status" value="1"/>
</dbReference>
<accession>A0A369A5V7</accession>
<dbReference type="InterPro" id="IPR015912">
    <property type="entry name" value="Phosphofructokinase_CS"/>
</dbReference>
<reference evidence="16 17" key="1">
    <citation type="submission" date="2018-07" db="EMBL/GenBank/DDBJ databases">
        <title>Genomic Encyclopedia of Type Strains, Phase IV (KMG-IV): sequencing the most valuable type-strain genomes for metagenomic binning, comparative biology and taxonomic classification.</title>
        <authorList>
            <person name="Goeker M."/>
        </authorList>
    </citation>
    <scope>NUCLEOTIDE SEQUENCE [LARGE SCALE GENOMIC DNA]</scope>
    <source>
        <strain evidence="16 17">DSM 21410</strain>
    </source>
</reference>
<keyword evidence="11 14" id="KW-0460">Magnesium</keyword>
<keyword evidence="17" id="KW-1185">Reference proteome</keyword>
<feature type="binding site" description="in other chain" evidence="14">
    <location>
        <begin position="218"/>
        <end position="220"/>
    </location>
    <ligand>
        <name>ADP</name>
        <dbReference type="ChEBI" id="CHEBI:456216"/>
        <note>allosteric activator; ligand shared between dimeric partners</note>
    </ligand>
</feature>
<evidence type="ECO:0000256" key="4">
    <source>
        <dbReference type="ARBA" id="ARBA00022490"/>
    </source>
</evidence>
<dbReference type="HAMAP" id="MF_00339">
    <property type="entry name" value="Phosphofructokinase_I_B1"/>
    <property type="match status" value="1"/>
</dbReference>
<evidence type="ECO:0000259" key="15">
    <source>
        <dbReference type="Pfam" id="PF00365"/>
    </source>
</evidence>
<dbReference type="Proteomes" id="UP000253517">
    <property type="component" value="Unassembled WGS sequence"/>
</dbReference>
<dbReference type="FunFam" id="3.40.50.450:FF:000001">
    <property type="entry name" value="ATP-dependent 6-phosphofructokinase"/>
    <property type="match status" value="1"/>
</dbReference>
<dbReference type="PIRSF" id="PIRSF000532">
    <property type="entry name" value="ATP_PFK_prok"/>
    <property type="match status" value="1"/>
</dbReference>
<evidence type="ECO:0000256" key="6">
    <source>
        <dbReference type="ARBA" id="ARBA00022679"/>
    </source>
</evidence>
<dbReference type="AlphaFoldDB" id="A0A369A5V7"/>
<dbReference type="InterPro" id="IPR012828">
    <property type="entry name" value="PFKA_ATP_prok"/>
</dbReference>
<feature type="binding site" evidence="14">
    <location>
        <begin position="106"/>
        <end position="109"/>
    </location>
    <ligand>
        <name>ATP</name>
        <dbReference type="ChEBI" id="CHEBI:30616"/>
    </ligand>
</feature>
<keyword evidence="5 14" id="KW-0021">Allosteric enzyme</keyword>
<evidence type="ECO:0000256" key="12">
    <source>
        <dbReference type="ARBA" id="ARBA00023152"/>
    </source>
</evidence>
<dbReference type="GO" id="GO:0003872">
    <property type="term" value="F:6-phosphofructokinase activity"/>
    <property type="evidence" value="ECO:0007669"/>
    <property type="project" value="UniProtKB-UniRule"/>
</dbReference>
<keyword evidence="6 14" id="KW-0808">Transferase</keyword>
<dbReference type="GO" id="GO:0070095">
    <property type="term" value="F:fructose-6-phosphate binding"/>
    <property type="evidence" value="ECO:0007669"/>
    <property type="project" value="TreeGrafter"/>
</dbReference>
<dbReference type="InterPro" id="IPR022953">
    <property type="entry name" value="ATP_PFK"/>
</dbReference>
<comment type="similarity">
    <text evidence="14">Belongs to the phosphofructokinase type A (PFKA) family. ATP-dependent PFK group I subfamily. Prokaryotic clade 'B1' sub-subfamily.</text>
</comment>
<feature type="binding site" evidence="14">
    <location>
        <position position="167"/>
    </location>
    <ligand>
        <name>substrate</name>
        <note>ligand shared between dimeric partners</note>
    </ligand>
</feature>
<evidence type="ECO:0000256" key="14">
    <source>
        <dbReference type="HAMAP-Rule" id="MF_00339"/>
    </source>
</evidence>
<comment type="caution">
    <text evidence="16">The sequence shown here is derived from an EMBL/GenBank/DDBJ whole genome shotgun (WGS) entry which is preliminary data.</text>
</comment>
<evidence type="ECO:0000256" key="5">
    <source>
        <dbReference type="ARBA" id="ARBA00022533"/>
    </source>
</evidence>
<evidence type="ECO:0000256" key="8">
    <source>
        <dbReference type="ARBA" id="ARBA00022741"/>
    </source>
</evidence>
<comment type="catalytic activity">
    <reaction evidence="13 14">
        <text>beta-D-fructose 6-phosphate + ATP = beta-D-fructose 1,6-bisphosphate + ADP + H(+)</text>
        <dbReference type="Rhea" id="RHEA:16109"/>
        <dbReference type="ChEBI" id="CHEBI:15378"/>
        <dbReference type="ChEBI" id="CHEBI:30616"/>
        <dbReference type="ChEBI" id="CHEBI:32966"/>
        <dbReference type="ChEBI" id="CHEBI:57634"/>
        <dbReference type="ChEBI" id="CHEBI:456216"/>
        <dbReference type="EC" id="2.7.1.11"/>
    </reaction>
</comment>
<dbReference type="PANTHER" id="PTHR13697">
    <property type="entry name" value="PHOSPHOFRUCTOKINASE"/>
    <property type="match status" value="1"/>
</dbReference>
<evidence type="ECO:0000256" key="7">
    <source>
        <dbReference type="ARBA" id="ARBA00022723"/>
    </source>
</evidence>
<evidence type="ECO:0000256" key="1">
    <source>
        <dbReference type="ARBA" id="ARBA00001946"/>
    </source>
</evidence>
<comment type="subcellular location">
    <subcellularLocation>
        <location evidence="2 14">Cytoplasm</location>
    </subcellularLocation>
</comment>
<feature type="binding site" evidence="14">
    <location>
        <begin position="76"/>
        <end position="77"/>
    </location>
    <ligand>
        <name>ATP</name>
        <dbReference type="ChEBI" id="CHEBI:30616"/>
    </ligand>
</feature>
<dbReference type="SUPFAM" id="SSF53784">
    <property type="entry name" value="Phosphofructokinase"/>
    <property type="match status" value="1"/>
</dbReference>
<evidence type="ECO:0000256" key="3">
    <source>
        <dbReference type="ARBA" id="ARBA00004679"/>
    </source>
</evidence>
<keyword evidence="4 14" id="KW-0963">Cytoplasm</keyword>
<keyword evidence="9 14" id="KW-0418">Kinase</keyword>
<dbReference type="GO" id="GO:0042802">
    <property type="term" value="F:identical protein binding"/>
    <property type="evidence" value="ECO:0007669"/>
    <property type="project" value="TreeGrafter"/>
</dbReference>
<keyword evidence="10 14" id="KW-0067">ATP-binding</keyword>
<dbReference type="GO" id="GO:0006002">
    <property type="term" value="P:fructose 6-phosphate metabolic process"/>
    <property type="evidence" value="ECO:0007669"/>
    <property type="project" value="UniProtKB-UniRule"/>
</dbReference>
<dbReference type="Gene3D" id="3.40.50.460">
    <property type="entry name" value="Phosphofructokinase domain"/>
    <property type="match status" value="1"/>
</dbReference>
<dbReference type="GO" id="GO:0005524">
    <property type="term" value="F:ATP binding"/>
    <property type="evidence" value="ECO:0007669"/>
    <property type="project" value="UniProtKB-UniRule"/>
</dbReference>
<dbReference type="Pfam" id="PF00365">
    <property type="entry name" value="PFK"/>
    <property type="match status" value="1"/>
</dbReference>
<feature type="binding site" description="in other chain" evidence="14">
    <location>
        <begin position="174"/>
        <end position="176"/>
    </location>
    <ligand>
        <name>substrate</name>
        <note>ligand shared between dimeric partners</note>
    </ligand>
</feature>
<sequence length="327" mass="35641">MLKIPSHIAVLTSGGDAPGMNAAIRAVVRSAVYYGKKITGIYNGYEGLINGNFQELNSRSVKYILNQGGTFLKSARSDRFRTPEGRKQAYDNLAKTGIDALIVIGGDGSFTGAKIFSEEYDFQVIGVPGTIDNDLYGTDFTIGYDTATNTAIECIDKIRDTASSHDRLFLVEVMGRDSGFIALRSAIAAGALDVIMPENDTTYDHLVETINRAGKNKKFSNIIVVAEGNKLGNIFEISNFLKGKFPHLDIKVTILGHLQRGGSPTVYDRVLASKLGVAAVEGLLIGRNKVMAGVMHQQIIYTPFEEAITRKAYINPELIRINKILTI</sequence>
<feature type="active site" description="Proton acceptor" evidence="14">
    <location>
        <position position="132"/>
    </location>
</feature>
<feature type="domain" description="Phosphofructokinase" evidence="15">
    <location>
        <begin position="8"/>
        <end position="282"/>
    </location>
</feature>
<name>A0A369A5V7_9FLAO</name>
<evidence type="ECO:0000256" key="11">
    <source>
        <dbReference type="ARBA" id="ARBA00022842"/>
    </source>
</evidence>
<dbReference type="InterPro" id="IPR000023">
    <property type="entry name" value="Phosphofructokinase_dom"/>
</dbReference>
<dbReference type="GO" id="GO:0061621">
    <property type="term" value="P:canonical glycolysis"/>
    <property type="evidence" value="ECO:0007669"/>
    <property type="project" value="TreeGrafter"/>
</dbReference>
<dbReference type="GO" id="GO:0016208">
    <property type="term" value="F:AMP binding"/>
    <property type="evidence" value="ECO:0007669"/>
    <property type="project" value="TreeGrafter"/>
</dbReference>
<comment type="pathway">
    <text evidence="3 14">Carbohydrate degradation; glycolysis; D-glyceraldehyde 3-phosphate and glycerone phosphate from D-glucose: step 3/4.</text>
</comment>
<evidence type="ECO:0000313" key="16">
    <source>
        <dbReference type="EMBL" id="RCX03726.1"/>
    </source>
</evidence>